<dbReference type="EMBL" id="LKAM01000005">
    <property type="protein sequence ID" value="KUM48694.1"/>
    <property type="molecule type" value="Genomic_DNA"/>
</dbReference>
<reference evidence="1" key="1">
    <citation type="journal article" date="2015" name="Genome Biol. Evol.">
        <title>Organellar Genomes of White Spruce (Picea glauca): Assembly and Annotation.</title>
        <authorList>
            <person name="Jackman S.D."/>
            <person name="Warren R.L."/>
            <person name="Gibb E.A."/>
            <person name="Vandervalk B.P."/>
            <person name="Mohamadi H."/>
            <person name="Chu J."/>
            <person name="Raymond A."/>
            <person name="Pleasance S."/>
            <person name="Coope R."/>
            <person name="Wildung M.R."/>
            <person name="Ritland C.E."/>
            <person name="Bousquet J."/>
            <person name="Jones S.J."/>
            <person name="Bohlmann J."/>
            <person name="Birol I."/>
        </authorList>
    </citation>
    <scope>NUCLEOTIDE SEQUENCE [LARGE SCALE GENOMIC DNA]</scope>
    <source>
        <tissue evidence="1">Flushing bud</tissue>
    </source>
</reference>
<gene>
    <name evidence="1" type="ORF">ABT39_MTgene4709</name>
</gene>
<sequence>MELTVWTLSSGSLLRLVLRLVTLPYCFFHSMDTTKERELIRTMER</sequence>
<accession>A0A101M0D1</accession>
<comment type="caution">
    <text evidence="1">The sequence shown here is derived from an EMBL/GenBank/DDBJ whole genome shotgun (WGS) entry which is preliminary data.</text>
</comment>
<dbReference type="AlphaFoldDB" id="A0A101M0D1"/>
<name>A0A101M0D1_PICGL</name>
<geneLocation type="mitochondrion" evidence="1"/>
<proteinExistence type="predicted"/>
<evidence type="ECO:0000313" key="1">
    <source>
        <dbReference type="EMBL" id="KUM48694.1"/>
    </source>
</evidence>
<organism evidence="1">
    <name type="scientific">Picea glauca</name>
    <name type="common">White spruce</name>
    <name type="synonym">Pinus glauca</name>
    <dbReference type="NCBI Taxonomy" id="3330"/>
    <lineage>
        <taxon>Eukaryota</taxon>
        <taxon>Viridiplantae</taxon>
        <taxon>Streptophyta</taxon>
        <taxon>Embryophyta</taxon>
        <taxon>Tracheophyta</taxon>
        <taxon>Spermatophyta</taxon>
        <taxon>Pinopsida</taxon>
        <taxon>Pinidae</taxon>
        <taxon>Conifers I</taxon>
        <taxon>Pinales</taxon>
        <taxon>Pinaceae</taxon>
        <taxon>Picea</taxon>
    </lineage>
</organism>
<keyword evidence="1" id="KW-0496">Mitochondrion</keyword>
<protein>
    <submittedName>
        <fullName evidence="1">Uncharacterized protein</fullName>
    </submittedName>
</protein>